<feature type="transmembrane region" description="Helical" evidence="6">
    <location>
        <begin position="162"/>
        <end position="182"/>
    </location>
</feature>
<feature type="transmembrane region" description="Helical" evidence="6">
    <location>
        <begin position="129"/>
        <end position="150"/>
    </location>
</feature>
<name>A0ABQ0MXM2_9GAMM</name>
<comment type="caution">
    <text evidence="7">The sequence shown here is derived from an EMBL/GenBank/DDBJ whole genome shotgun (WGS) entry which is preliminary data.</text>
</comment>
<feature type="transmembrane region" description="Helical" evidence="6">
    <location>
        <begin position="194"/>
        <end position="214"/>
    </location>
</feature>
<protein>
    <recommendedName>
        <fullName evidence="6">Probable membrane transporter protein</fullName>
    </recommendedName>
</protein>
<dbReference type="InterPro" id="IPR002781">
    <property type="entry name" value="TM_pro_TauE-like"/>
</dbReference>
<evidence type="ECO:0000256" key="4">
    <source>
        <dbReference type="ARBA" id="ARBA00022989"/>
    </source>
</evidence>
<comment type="subcellular location">
    <subcellularLocation>
        <location evidence="6">Cell membrane</location>
        <topology evidence="6">Multi-pass membrane protein</topology>
    </subcellularLocation>
    <subcellularLocation>
        <location evidence="1">Membrane</location>
        <topology evidence="1">Multi-pass membrane protein</topology>
    </subcellularLocation>
</comment>
<evidence type="ECO:0000256" key="3">
    <source>
        <dbReference type="ARBA" id="ARBA00022692"/>
    </source>
</evidence>
<evidence type="ECO:0000256" key="1">
    <source>
        <dbReference type="ARBA" id="ARBA00004141"/>
    </source>
</evidence>
<evidence type="ECO:0000313" key="8">
    <source>
        <dbReference type="Proteomes" id="UP000197068"/>
    </source>
</evidence>
<keyword evidence="4 6" id="KW-1133">Transmembrane helix</keyword>
<accession>A0ABQ0MXM2</accession>
<feature type="transmembrane region" description="Helical" evidence="6">
    <location>
        <begin position="38"/>
        <end position="60"/>
    </location>
</feature>
<evidence type="ECO:0000313" key="7">
    <source>
        <dbReference type="EMBL" id="GAW97118.1"/>
    </source>
</evidence>
<proteinExistence type="inferred from homology"/>
<sequence length="249" mass="26526">MFIIIAALLIGLSLGVLGSGGAILTIPVLIYGLEQSEIIAITSSLVIVGTISLVTVIVNLAKKQINWSMVLLFGLPSMIATYMGAWLASYTEQSIQMLVFALVMMTAAWRMHKAKAVANTANIAPVKSVFLGGLVGTLTGFVGVGGGFLIVPALMTFARLKMSAAVATSLMIISLNSVVGFLKYQQVLIDIELTLDWQVIGLISVIGSIGSLIGQKIATKLPQQKIRQLFALILLLMSSFILIQTLLNF</sequence>
<feature type="transmembrane region" description="Helical" evidence="6">
    <location>
        <begin position="67"/>
        <end position="87"/>
    </location>
</feature>
<dbReference type="EMBL" id="BDQM01000025">
    <property type="protein sequence ID" value="GAW97118.1"/>
    <property type="molecule type" value="Genomic_DNA"/>
</dbReference>
<gene>
    <name evidence="7" type="ORF">MTCD1_02744</name>
</gene>
<dbReference type="RefSeq" id="WP_082606531.1">
    <property type="nucleotide sequence ID" value="NZ_BDQM01000025.1"/>
</dbReference>
<dbReference type="PANTHER" id="PTHR43701:SF2">
    <property type="entry name" value="MEMBRANE TRANSPORTER PROTEIN YJNA-RELATED"/>
    <property type="match status" value="1"/>
</dbReference>
<evidence type="ECO:0000256" key="6">
    <source>
        <dbReference type="RuleBase" id="RU363041"/>
    </source>
</evidence>
<dbReference type="InterPro" id="IPR051598">
    <property type="entry name" value="TSUP/Inactive_protease-like"/>
</dbReference>
<feature type="transmembrane region" description="Helical" evidence="6">
    <location>
        <begin position="226"/>
        <end position="247"/>
    </location>
</feature>
<dbReference type="Pfam" id="PF01925">
    <property type="entry name" value="TauE"/>
    <property type="match status" value="1"/>
</dbReference>
<keyword evidence="3 6" id="KW-0812">Transmembrane</keyword>
<evidence type="ECO:0000256" key="2">
    <source>
        <dbReference type="ARBA" id="ARBA00009142"/>
    </source>
</evidence>
<dbReference type="Proteomes" id="UP000197068">
    <property type="component" value="Unassembled WGS sequence"/>
</dbReference>
<comment type="similarity">
    <text evidence="2 6">Belongs to the 4-toluene sulfonate uptake permease (TSUP) (TC 2.A.102) family.</text>
</comment>
<keyword evidence="5 6" id="KW-0472">Membrane</keyword>
<evidence type="ECO:0000256" key="5">
    <source>
        <dbReference type="ARBA" id="ARBA00023136"/>
    </source>
</evidence>
<keyword evidence="8" id="KW-1185">Reference proteome</keyword>
<dbReference type="PANTHER" id="PTHR43701">
    <property type="entry name" value="MEMBRANE TRANSPORTER PROTEIN MJ0441-RELATED"/>
    <property type="match status" value="1"/>
</dbReference>
<reference evidence="7 8" key="1">
    <citation type="submission" date="2017-06" db="EMBL/GenBank/DDBJ databases">
        <title>Whole Genome Sequences of Colwellia marinimaniae MTCD1.</title>
        <authorList>
            <person name="Kusumoto H."/>
            <person name="Inoue M."/>
            <person name="Tanikawa K."/>
            <person name="Maeji H."/>
            <person name="Cameron J.H."/>
            <person name="Bartlett D.H."/>
        </authorList>
    </citation>
    <scope>NUCLEOTIDE SEQUENCE [LARGE SCALE GENOMIC DNA]</scope>
    <source>
        <strain evidence="7 8">MTCD1</strain>
    </source>
</reference>
<keyword evidence="6" id="KW-1003">Cell membrane</keyword>
<organism evidence="7 8">
    <name type="scientific">Colwellia marinimaniae</name>
    <dbReference type="NCBI Taxonomy" id="1513592"/>
    <lineage>
        <taxon>Bacteria</taxon>
        <taxon>Pseudomonadati</taxon>
        <taxon>Pseudomonadota</taxon>
        <taxon>Gammaproteobacteria</taxon>
        <taxon>Alteromonadales</taxon>
        <taxon>Colwelliaceae</taxon>
        <taxon>Colwellia</taxon>
    </lineage>
</organism>